<dbReference type="KEGG" id="dhe:111599351"/>
<dbReference type="CTD" id="51642"/>
<dbReference type="OMA" id="IRVSECW"/>
<dbReference type="Proteomes" id="UP000504633">
    <property type="component" value="Unplaced"/>
</dbReference>
<dbReference type="SUPFAM" id="SSF54999">
    <property type="entry name" value="Ribosomal protein S10"/>
    <property type="match status" value="1"/>
</dbReference>
<dbReference type="GeneID" id="111599351"/>
<evidence type="ECO:0000259" key="3">
    <source>
        <dbReference type="SMART" id="SM01403"/>
    </source>
</evidence>
<name>A0A6J1LUL4_DROHY</name>
<evidence type="ECO:0000256" key="2">
    <source>
        <dbReference type="ARBA" id="ARBA00023274"/>
    </source>
</evidence>
<proteinExistence type="predicted"/>
<keyword evidence="1 5" id="KW-0689">Ribosomal protein</keyword>
<sequence>MASIGQISCCDVTYVNSKMLRRILPSARVVLQVSKPMVIASRCNTYSVYEPDYLESLKPKFPQYESLNVQIKGYDYPLLESYQRFLHSVAEYLDLDVSDCYALPPQQTQVQRLRPNSTVIESEYKLTTYERSLLLSNVDAPVYPQFLRIAQAALPEGVHLTVAEHTDEHDERRYVPDKDLLDLKAELERMGGVTPNKKK</sequence>
<reference evidence="5" key="1">
    <citation type="submission" date="2025-08" db="UniProtKB">
        <authorList>
            <consortium name="RefSeq"/>
        </authorList>
    </citation>
    <scope>IDENTIFICATION</scope>
    <source>
        <strain evidence="5">15085-1641.00</strain>
        <tissue evidence="5">Whole body</tissue>
    </source>
</reference>
<keyword evidence="2" id="KW-0687">Ribonucleoprotein</keyword>
<dbReference type="Gene3D" id="3.30.70.600">
    <property type="entry name" value="Ribosomal protein S10 domain"/>
    <property type="match status" value="1"/>
</dbReference>
<dbReference type="PANTHER" id="PTHR13473:SF0">
    <property type="entry name" value="LARGE RIBOSOMAL SUBUNIT PROTEIN ML48"/>
    <property type="match status" value="1"/>
</dbReference>
<dbReference type="InterPro" id="IPR027487">
    <property type="entry name" value="Ribosomal_mL48"/>
</dbReference>
<dbReference type="SMART" id="SM01403">
    <property type="entry name" value="Ribosomal_S10"/>
    <property type="match status" value="1"/>
</dbReference>
<dbReference type="PANTHER" id="PTHR13473">
    <property type="entry name" value="MITOCHONDRIAL RIBOSOMAL PROTEIN L48"/>
    <property type="match status" value="1"/>
</dbReference>
<dbReference type="FunFam" id="3.30.70.600:FF:000010">
    <property type="entry name" value="39S ribosomal protein L48, mitochondrial"/>
    <property type="match status" value="1"/>
</dbReference>
<keyword evidence="4" id="KW-1185">Reference proteome</keyword>
<dbReference type="RefSeq" id="XP_023170749.1">
    <property type="nucleotide sequence ID" value="XM_023314981.1"/>
</dbReference>
<evidence type="ECO:0000256" key="1">
    <source>
        <dbReference type="ARBA" id="ARBA00022980"/>
    </source>
</evidence>
<evidence type="ECO:0000313" key="5">
    <source>
        <dbReference type="RefSeq" id="XP_023170749.1"/>
    </source>
</evidence>
<dbReference type="OrthoDB" id="5984298at2759"/>
<dbReference type="InterPro" id="IPR036838">
    <property type="entry name" value="Ribosomal_uS10_dom_sf"/>
</dbReference>
<dbReference type="GO" id="GO:0005761">
    <property type="term" value="C:mitochondrial ribosome"/>
    <property type="evidence" value="ECO:0007669"/>
    <property type="project" value="InterPro"/>
</dbReference>
<accession>A0A6J1LUL4</accession>
<organism evidence="4 5">
    <name type="scientific">Drosophila hydei</name>
    <name type="common">Fruit fly</name>
    <dbReference type="NCBI Taxonomy" id="7224"/>
    <lineage>
        <taxon>Eukaryota</taxon>
        <taxon>Metazoa</taxon>
        <taxon>Ecdysozoa</taxon>
        <taxon>Arthropoda</taxon>
        <taxon>Hexapoda</taxon>
        <taxon>Insecta</taxon>
        <taxon>Pterygota</taxon>
        <taxon>Neoptera</taxon>
        <taxon>Endopterygota</taxon>
        <taxon>Diptera</taxon>
        <taxon>Brachycera</taxon>
        <taxon>Muscomorpha</taxon>
        <taxon>Ephydroidea</taxon>
        <taxon>Drosophilidae</taxon>
        <taxon>Drosophila</taxon>
    </lineage>
</organism>
<gene>
    <name evidence="5" type="primary">LOC111599351</name>
</gene>
<protein>
    <submittedName>
        <fullName evidence="5">39S ribosomal protein L48, mitochondrial</fullName>
    </submittedName>
</protein>
<dbReference type="AlphaFoldDB" id="A0A6J1LUL4"/>
<evidence type="ECO:0000313" key="4">
    <source>
        <dbReference type="Proteomes" id="UP000504633"/>
    </source>
</evidence>
<dbReference type="InterPro" id="IPR027486">
    <property type="entry name" value="Ribosomal_uS10_dom"/>
</dbReference>
<dbReference type="Pfam" id="PF00338">
    <property type="entry name" value="Ribosomal_S10"/>
    <property type="match status" value="1"/>
</dbReference>
<feature type="domain" description="Small ribosomal subunit protein uS10" evidence="3">
    <location>
        <begin position="68"/>
        <end position="163"/>
    </location>
</feature>
<dbReference type="GO" id="GO:1990904">
    <property type="term" value="C:ribonucleoprotein complex"/>
    <property type="evidence" value="ECO:0007669"/>
    <property type="project" value="UniProtKB-KW"/>
</dbReference>